<reference evidence="1 2" key="1">
    <citation type="submission" date="2009-01" db="EMBL/GenBank/DDBJ databases">
        <authorList>
            <person name="Fulton L."/>
            <person name="Clifton S."/>
            <person name="Fulton B."/>
            <person name="Xu J."/>
            <person name="Minx P."/>
            <person name="Pepin K.H."/>
            <person name="Johnson M."/>
            <person name="Bhonagiri V."/>
            <person name="Nash W.E."/>
            <person name="Mardis E.R."/>
            <person name="Wilson R.K."/>
        </authorList>
    </citation>
    <scope>NUCLEOTIDE SEQUENCE [LARGE SCALE GENOMIC DNA]</scope>
    <source>
        <strain evidence="1 2">DSM 3353</strain>
    </source>
</reference>
<dbReference type="Proteomes" id="UP000003174">
    <property type="component" value="Unassembled WGS sequence"/>
</dbReference>
<comment type="caution">
    <text evidence="1">The sequence shown here is derived from an EMBL/GenBank/DDBJ whole genome shotgun (WGS) entry which is preliminary data.</text>
</comment>
<reference evidence="1 2" key="2">
    <citation type="submission" date="2009-02" db="EMBL/GenBank/DDBJ databases">
        <title>Draft genome sequence of Eubacterium hallii (DSM 3353).</title>
        <authorList>
            <person name="Sudarsanam P."/>
            <person name="Ley R."/>
            <person name="Guruge J."/>
            <person name="Turnbaugh P.J."/>
            <person name="Mahowald M."/>
            <person name="Liep D."/>
            <person name="Gordon J."/>
        </authorList>
    </citation>
    <scope>NUCLEOTIDE SEQUENCE [LARGE SCALE GENOMIC DNA]</scope>
    <source>
        <strain evidence="1 2">DSM 3353</strain>
    </source>
</reference>
<evidence type="ECO:0000313" key="1">
    <source>
        <dbReference type="EMBL" id="EEG35178.1"/>
    </source>
</evidence>
<evidence type="ECO:0000313" key="2">
    <source>
        <dbReference type="Proteomes" id="UP000003174"/>
    </source>
</evidence>
<dbReference type="AlphaFoldDB" id="C0EZX5"/>
<dbReference type="EMBL" id="ACEP01000144">
    <property type="protein sequence ID" value="EEG35178.1"/>
    <property type="molecule type" value="Genomic_DNA"/>
</dbReference>
<name>C0EZX5_9FIRM</name>
<gene>
    <name evidence="1" type="ORF">EUBHAL_02986</name>
</gene>
<organism evidence="1 2">
    <name type="scientific">Anaerobutyricum hallii DSM 3353</name>
    <dbReference type="NCBI Taxonomy" id="411469"/>
    <lineage>
        <taxon>Bacteria</taxon>
        <taxon>Bacillati</taxon>
        <taxon>Bacillota</taxon>
        <taxon>Clostridia</taxon>
        <taxon>Lachnospirales</taxon>
        <taxon>Lachnospiraceae</taxon>
        <taxon>Anaerobutyricum</taxon>
    </lineage>
</organism>
<protein>
    <submittedName>
        <fullName evidence="1">Uncharacterized protein</fullName>
    </submittedName>
</protein>
<sequence>MVNAQLRLFEIPEIKRVFEGTDDIDIPSLGLGVEGNPKKKTALFLVMPSGDSSYNLFINMFYTQLFTVLKRIADNRRDGQLP</sequence>
<feature type="non-terminal residue" evidence="1">
    <location>
        <position position="82"/>
    </location>
</feature>
<proteinExistence type="predicted"/>
<accession>C0EZX5</accession>